<accession>A0ACC2K8A0</accession>
<protein>
    <submittedName>
        <fullName evidence="1">Uncharacterized protein</fullName>
    </submittedName>
</protein>
<comment type="caution">
    <text evidence="1">The sequence shown here is derived from an EMBL/GenBank/DDBJ whole genome shotgun (WGS) entry which is preliminary data.</text>
</comment>
<dbReference type="EMBL" id="CM056812">
    <property type="protein sequence ID" value="KAJ8617212.1"/>
    <property type="molecule type" value="Genomic_DNA"/>
</dbReference>
<keyword evidence="2" id="KW-1185">Reference proteome</keyword>
<organism evidence="1 2">
    <name type="scientific">Persea americana</name>
    <name type="common">Avocado</name>
    <dbReference type="NCBI Taxonomy" id="3435"/>
    <lineage>
        <taxon>Eukaryota</taxon>
        <taxon>Viridiplantae</taxon>
        <taxon>Streptophyta</taxon>
        <taxon>Embryophyta</taxon>
        <taxon>Tracheophyta</taxon>
        <taxon>Spermatophyta</taxon>
        <taxon>Magnoliopsida</taxon>
        <taxon>Magnoliidae</taxon>
        <taxon>Laurales</taxon>
        <taxon>Lauraceae</taxon>
        <taxon>Persea</taxon>
    </lineage>
</organism>
<name>A0ACC2K8A0_PERAE</name>
<evidence type="ECO:0000313" key="2">
    <source>
        <dbReference type="Proteomes" id="UP001234297"/>
    </source>
</evidence>
<evidence type="ECO:0000313" key="1">
    <source>
        <dbReference type="EMBL" id="KAJ8617212.1"/>
    </source>
</evidence>
<proteinExistence type="predicted"/>
<gene>
    <name evidence="1" type="ORF">MRB53_013398</name>
</gene>
<dbReference type="Proteomes" id="UP001234297">
    <property type="component" value="Chromosome 4"/>
</dbReference>
<sequence length="76" mass="8174">MDDGDGDCLILTSLLLIDKCAGDGLQEEDPSCCLLKIDACSDSSKGVAGFASDWSFNGTDSFFSRLLRGMRFLESL</sequence>
<reference evidence="1 2" key="1">
    <citation type="journal article" date="2022" name="Hortic Res">
        <title>A haplotype resolved chromosomal level avocado genome allows analysis of novel avocado genes.</title>
        <authorList>
            <person name="Nath O."/>
            <person name="Fletcher S.J."/>
            <person name="Hayward A."/>
            <person name="Shaw L.M."/>
            <person name="Masouleh A.K."/>
            <person name="Furtado A."/>
            <person name="Henry R.J."/>
            <person name="Mitter N."/>
        </authorList>
    </citation>
    <scope>NUCLEOTIDE SEQUENCE [LARGE SCALE GENOMIC DNA]</scope>
    <source>
        <strain evidence="2">cv. Hass</strain>
    </source>
</reference>